<feature type="transmembrane region" description="Helical" evidence="8">
    <location>
        <begin position="76"/>
        <end position="97"/>
    </location>
</feature>
<evidence type="ECO:0000313" key="10">
    <source>
        <dbReference type="EMBL" id="GMR46731.1"/>
    </source>
</evidence>
<dbReference type="NCBIfam" id="TIGR00805">
    <property type="entry name" value="oat"/>
    <property type="match status" value="1"/>
</dbReference>
<feature type="transmembrane region" description="Helical" evidence="8">
    <location>
        <begin position="663"/>
        <end position="685"/>
    </location>
</feature>
<dbReference type="Pfam" id="PF03137">
    <property type="entry name" value="OATP"/>
    <property type="match status" value="1"/>
</dbReference>
<feature type="transmembrane region" description="Helical" evidence="8">
    <location>
        <begin position="444"/>
        <end position="465"/>
    </location>
</feature>
<dbReference type="GO" id="GO:0016323">
    <property type="term" value="C:basolateral plasma membrane"/>
    <property type="evidence" value="ECO:0007669"/>
    <property type="project" value="TreeGrafter"/>
</dbReference>
<feature type="transmembrane region" description="Helical" evidence="8">
    <location>
        <begin position="35"/>
        <end position="56"/>
    </location>
</feature>
<dbReference type="GO" id="GO:0006811">
    <property type="term" value="P:monoatomic ion transport"/>
    <property type="evidence" value="ECO:0007669"/>
    <property type="project" value="UniProtKB-KW"/>
</dbReference>
<protein>
    <recommendedName>
        <fullName evidence="8">Solute carrier organic anion transporter family member</fullName>
    </recommendedName>
</protein>
<name>A0AAN5CLN1_9BILA</name>
<keyword evidence="7" id="KW-1015">Disulfide bond</keyword>
<dbReference type="PANTHER" id="PTHR11388:SF76">
    <property type="entry name" value="SOLUTE CARRIER ORGANIC ANION TRANSPORTER FAMILY MEMBER"/>
    <property type="match status" value="1"/>
</dbReference>
<feature type="transmembrane region" description="Helical" evidence="8">
    <location>
        <begin position="325"/>
        <end position="347"/>
    </location>
</feature>
<feature type="transmembrane region" description="Helical" evidence="8">
    <location>
        <begin position="367"/>
        <end position="392"/>
    </location>
</feature>
<feature type="transmembrane region" description="Helical" evidence="8">
    <location>
        <begin position="717"/>
        <end position="735"/>
    </location>
</feature>
<evidence type="ECO:0000256" key="5">
    <source>
        <dbReference type="ARBA" id="ARBA00022989"/>
    </source>
</evidence>
<gene>
    <name evidence="10" type="ORF">PMAYCL1PPCAC_16926</name>
</gene>
<accession>A0AAN5CLN1</accession>
<keyword evidence="4 8" id="KW-0812">Transmembrane</keyword>
<evidence type="ECO:0000256" key="1">
    <source>
        <dbReference type="ARBA" id="ARBA00004651"/>
    </source>
</evidence>
<organism evidence="10 11">
    <name type="scientific">Pristionchus mayeri</name>
    <dbReference type="NCBI Taxonomy" id="1317129"/>
    <lineage>
        <taxon>Eukaryota</taxon>
        <taxon>Metazoa</taxon>
        <taxon>Ecdysozoa</taxon>
        <taxon>Nematoda</taxon>
        <taxon>Chromadorea</taxon>
        <taxon>Rhabditida</taxon>
        <taxon>Rhabditina</taxon>
        <taxon>Diplogasteromorpha</taxon>
        <taxon>Diplogasteroidea</taxon>
        <taxon>Neodiplogasteridae</taxon>
        <taxon>Pristionchus</taxon>
    </lineage>
</organism>
<sequence>FMSPKDLHVHSRDLAEMEMKSASNCKERKWKFTSLHGFLAIFVIVYLVESMGGMYIISAVQSIEKQFRLSSKLSGILVSASTISYIPTVLFLSYFGAQGNRARWIGAGSLGMAIAYLLIASPNFLFPSPQLAKGALGNLKETLAPSAEQLSPNASFGTLLSYPLISDRFTTEQIRILSSRFNDNLSGNVYEMEFSNQTSPYLADFGLMHKAVSEAGKLLNSTDGAPNASKLRAILAAYVGRRKDGDGAQEIRAASNAHFSFCSTLVNSLQTRIKEIKCVNGENVYRPFLVFFGALLLLGVGRTIPWSLGIPLIDDNVSKKSMPTYFGAISFIRILGPISGFLVASIVNKLYYDFNPPEGLKPEDQSWIGAWWLGFIIIGCFSLVSSIALCLYPTASVSVIDEDGKARKMHFEDKHKKVDNSDKCLKVRVKDFLSTYRTVISSKIYVYAVAARVLDIMAFKGYIVFLPKYLENHFGIARYLVHRYMAIFGVFGVALGAACGGWLTRKFRLNGQVVAVFVIVVSSINVVMYFSKIFITCDSSLAEIGRQYESSAHNLTRACSADCACDGAKLYPVCDESGTPFFSPCYAGCREANKRGPNIEFSSCSCAAGSRVAKDMCMQSCTPATVAFFITVVLGAFAGGLGVVPALLILIRAVPPATRSAALGLKGFLMALFGSLPSPMIYGFIVDSSCLIWESACDGARGSCSLYDPAALRVRLHAVYVVLRFVALIFDVLIYREAEAIDIFEEDETVETDSTTVAQHTTDR</sequence>
<keyword evidence="6 8" id="KW-0472">Membrane</keyword>
<evidence type="ECO:0000256" key="6">
    <source>
        <dbReference type="ARBA" id="ARBA00023136"/>
    </source>
</evidence>
<dbReference type="InterPro" id="IPR002350">
    <property type="entry name" value="Kazal_dom"/>
</dbReference>
<dbReference type="PROSITE" id="PS51465">
    <property type="entry name" value="KAZAL_2"/>
    <property type="match status" value="1"/>
</dbReference>
<evidence type="ECO:0000256" key="4">
    <source>
        <dbReference type="ARBA" id="ARBA00022692"/>
    </source>
</evidence>
<keyword evidence="3" id="KW-1003">Cell membrane</keyword>
<dbReference type="GO" id="GO:0043252">
    <property type="term" value="P:sodium-independent organic anion transport"/>
    <property type="evidence" value="ECO:0007669"/>
    <property type="project" value="TreeGrafter"/>
</dbReference>
<dbReference type="GO" id="GO:0015347">
    <property type="term" value="F:sodium-independent organic anion transmembrane transporter activity"/>
    <property type="evidence" value="ECO:0007669"/>
    <property type="project" value="TreeGrafter"/>
</dbReference>
<feature type="transmembrane region" description="Helical" evidence="8">
    <location>
        <begin position="485"/>
        <end position="504"/>
    </location>
</feature>
<keyword evidence="11" id="KW-1185">Reference proteome</keyword>
<dbReference type="InterPro" id="IPR004156">
    <property type="entry name" value="OATP"/>
</dbReference>
<comment type="similarity">
    <text evidence="2 8">Belongs to the organo anion transporter (TC 2.A.60) family.</text>
</comment>
<keyword evidence="8" id="KW-0406">Ion transport</keyword>
<feature type="transmembrane region" description="Helical" evidence="8">
    <location>
        <begin position="104"/>
        <end position="126"/>
    </location>
</feature>
<proteinExistence type="inferred from homology"/>
<evidence type="ECO:0000313" key="11">
    <source>
        <dbReference type="Proteomes" id="UP001328107"/>
    </source>
</evidence>
<evidence type="ECO:0000256" key="7">
    <source>
        <dbReference type="ARBA" id="ARBA00023157"/>
    </source>
</evidence>
<dbReference type="EMBL" id="BTRK01000004">
    <property type="protein sequence ID" value="GMR46731.1"/>
    <property type="molecule type" value="Genomic_DNA"/>
</dbReference>
<reference evidence="11" key="1">
    <citation type="submission" date="2022-10" db="EMBL/GenBank/DDBJ databases">
        <title>Genome assembly of Pristionchus species.</title>
        <authorList>
            <person name="Yoshida K."/>
            <person name="Sommer R.J."/>
        </authorList>
    </citation>
    <scope>NUCLEOTIDE SEQUENCE [LARGE SCALE GENOMIC DNA]</scope>
    <source>
        <strain evidence="11">RS5460</strain>
    </source>
</reference>
<evidence type="ECO:0000259" key="9">
    <source>
        <dbReference type="PROSITE" id="PS51465"/>
    </source>
</evidence>
<feature type="domain" description="Kazal-like" evidence="9">
    <location>
        <begin position="553"/>
        <end position="608"/>
    </location>
</feature>
<dbReference type="AlphaFoldDB" id="A0AAN5CLN1"/>
<dbReference type="PANTHER" id="PTHR11388">
    <property type="entry name" value="ORGANIC ANION TRANSPORTER"/>
    <property type="match status" value="1"/>
</dbReference>
<evidence type="ECO:0000256" key="2">
    <source>
        <dbReference type="ARBA" id="ARBA00009657"/>
    </source>
</evidence>
<comment type="caution">
    <text evidence="10">The sequence shown here is derived from an EMBL/GenBank/DDBJ whole genome shotgun (WGS) entry which is preliminary data.</text>
</comment>
<dbReference type="Gene3D" id="1.20.1250.20">
    <property type="entry name" value="MFS general substrate transporter like domains"/>
    <property type="match status" value="1"/>
</dbReference>
<dbReference type="InterPro" id="IPR036259">
    <property type="entry name" value="MFS_trans_sf"/>
</dbReference>
<feature type="non-terminal residue" evidence="10">
    <location>
        <position position="1"/>
    </location>
</feature>
<comment type="subcellular location">
    <subcellularLocation>
        <location evidence="1 8">Cell membrane</location>
        <topology evidence="1 8">Multi-pass membrane protein</topology>
    </subcellularLocation>
</comment>
<evidence type="ECO:0000256" key="3">
    <source>
        <dbReference type="ARBA" id="ARBA00022475"/>
    </source>
</evidence>
<feature type="transmembrane region" description="Helical" evidence="8">
    <location>
        <begin position="511"/>
        <end position="530"/>
    </location>
</feature>
<feature type="transmembrane region" description="Helical" evidence="8">
    <location>
        <begin position="288"/>
        <end position="313"/>
    </location>
</feature>
<keyword evidence="8" id="KW-0813">Transport</keyword>
<keyword evidence="5 8" id="KW-1133">Transmembrane helix</keyword>
<dbReference type="SUPFAM" id="SSF103473">
    <property type="entry name" value="MFS general substrate transporter"/>
    <property type="match status" value="1"/>
</dbReference>
<evidence type="ECO:0000256" key="8">
    <source>
        <dbReference type="RuleBase" id="RU362056"/>
    </source>
</evidence>
<dbReference type="CDD" id="cd17336">
    <property type="entry name" value="MFS_SLCO_OATP"/>
    <property type="match status" value="1"/>
</dbReference>
<dbReference type="Proteomes" id="UP001328107">
    <property type="component" value="Unassembled WGS sequence"/>
</dbReference>
<feature type="transmembrane region" description="Helical" evidence="8">
    <location>
        <begin position="626"/>
        <end position="651"/>
    </location>
</feature>